<evidence type="ECO:0000256" key="2">
    <source>
        <dbReference type="SAM" id="SignalP"/>
    </source>
</evidence>
<accession>A0ABU5J0Z4</accession>
<feature type="chain" id="PRO_5046629989" evidence="2">
    <location>
        <begin position="23"/>
        <end position="740"/>
    </location>
</feature>
<dbReference type="PROSITE" id="PS51272">
    <property type="entry name" value="SLH"/>
    <property type="match status" value="1"/>
</dbReference>
<reference evidence="4 5" key="1">
    <citation type="submission" date="2023-11" db="EMBL/GenBank/DDBJ databases">
        <title>Bacillus jintuensis, isolated from a mudflat on the Beibu Gulf coast.</title>
        <authorList>
            <person name="Li M."/>
        </authorList>
    </citation>
    <scope>NUCLEOTIDE SEQUENCE [LARGE SCALE GENOMIC DNA]</scope>
    <source>
        <strain evidence="4 5">31A1R</strain>
    </source>
</reference>
<evidence type="ECO:0000313" key="5">
    <source>
        <dbReference type="Proteomes" id="UP001290455"/>
    </source>
</evidence>
<proteinExistence type="predicted"/>
<dbReference type="RefSeq" id="WP_322447390.1">
    <property type="nucleotide sequence ID" value="NZ_JAXOFX010000010.1"/>
</dbReference>
<evidence type="ECO:0000313" key="4">
    <source>
        <dbReference type="EMBL" id="MDZ5473090.1"/>
    </source>
</evidence>
<organism evidence="4 5">
    <name type="scientific">Robertmurraya mangrovi</name>
    <dbReference type="NCBI Taxonomy" id="3098077"/>
    <lineage>
        <taxon>Bacteria</taxon>
        <taxon>Bacillati</taxon>
        <taxon>Bacillota</taxon>
        <taxon>Bacilli</taxon>
        <taxon>Bacillales</taxon>
        <taxon>Bacillaceae</taxon>
        <taxon>Robertmurraya</taxon>
    </lineage>
</organism>
<dbReference type="EMBL" id="JAXOFX010000010">
    <property type="protein sequence ID" value="MDZ5473090.1"/>
    <property type="molecule type" value="Genomic_DNA"/>
</dbReference>
<feature type="domain" description="SLH" evidence="3">
    <location>
        <begin position="611"/>
        <end position="673"/>
    </location>
</feature>
<name>A0ABU5J0Z4_9BACI</name>
<comment type="caution">
    <text evidence="4">The sequence shown here is derived from an EMBL/GenBank/DDBJ whole genome shotgun (WGS) entry which is preliminary data.</text>
</comment>
<dbReference type="Pfam" id="PF00395">
    <property type="entry name" value="SLH"/>
    <property type="match status" value="1"/>
</dbReference>
<keyword evidence="1 2" id="KW-0732">Signal</keyword>
<evidence type="ECO:0000256" key="1">
    <source>
        <dbReference type="ARBA" id="ARBA00022729"/>
    </source>
</evidence>
<protein>
    <submittedName>
        <fullName evidence="4">S-layer homology domain-containing protein</fullName>
    </submittedName>
</protein>
<dbReference type="InterPro" id="IPR032599">
    <property type="entry name" value="YcdB/YcdC_rep_domain"/>
</dbReference>
<feature type="signal peptide" evidence="2">
    <location>
        <begin position="1"/>
        <end position="22"/>
    </location>
</feature>
<evidence type="ECO:0000259" key="3">
    <source>
        <dbReference type="PROSITE" id="PS51272"/>
    </source>
</evidence>
<dbReference type="Pfam" id="PF16244">
    <property type="entry name" value="DUF4901"/>
    <property type="match status" value="1"/>
</dbReference>
<dbReference type="InterPro" id="IPR001119">
    <property type="entry name" value="SLH_dom"/>
</dbReference>
<sequence>MKNLKKFGVLSLSTALSLSILAPVTSASTIGNEHSNQIQIRLASTESTVSKNELIKKFKEFFPNQFDFLTSNDFHMNSGHRFPEDDTVRYELSFHKTVQGKQIYGSVGFVGEKLEIENFYYDPVKTASALFPAKIKQDEAKKIASEFIKRFPGGKEYEIEDYSFQHYRNQTLTEPVRYSFSFVQTKDKVLIPDQRIEVAVLGSGEIVNFYRSAKDTKSFTFDDKGKMKTEKELLEQVKKSLSVNLQYQLDYDYSSGDRKVKLVYKPTEQFTGVNAITGEWRTANGFTKELPPKKKIDLLATSPLPAKHSDFNVDKAKALAEQLLAVNSDKIKLRIESVEERENHLGKKVISIQYMYEYQNGGHGTTLEFDSQTGEIIQYHDIRSEVLSQYGEKTNQSGNVTREQALNKAVKYMKEYAPSYLHHYSKPIDDYVFEDRGNYHFSFPRVVNGISVAGDQISVVVSAEGSLISLNVGYQEVESWPSIKDTITEDKAKAQFLEALSLKLHYVLPANSKQKHYHLVYSPEFKNKPYNMLEAHIGDWTNLNDLDNSPRITHPSAEEELNYLLDAKILKVKDVNKFNANASVTKGEALEIMVKSLTYFYEGYPPGREETKQTFSNIDPKHPLYQVIERAVSLGILDTTTKTFDFDKKITREELAAWYVRAMGLEEAAKHSNIYKLTFEDSKKVSKKYYGHVALATSVGLLKTDKNKFNPDKNVSYAHLADSIFRLAHKVYENGNRMNY</sequence>
<dbReference type="Proteomes" id="UP001290455">
    <property type="component" value="Unassembled WGS sequence"/>
</dbReference>
<keyword evidence="5" id="KW-1185">Reference proteome</keyword>
<gene>
    <name evidence="4" type="ORF">SM124_15330</name>
</gene>